<organism evidence="1 2">
    <name type="scientific">Thermococcus barophilus</name>
    <dbReference type="NCBI Taxonomy" id="55802"/>
    <lineage>
        <taxon>Archaea</taxon>
        <taxon>Methanobacteriati</taxon>
        <taxon>Methanobacteriota</taxon>
        <taxon>Thermococci</taxon>
        <taxon>Thermococcales</taxon>
        <taxon>Thermococcaceae</taxon>
        <taxon>Thermococcus</taxon>
    </lineage>
</organism>
<dbReference type="EMBL" id="CP013050">
    <property type="protein sequence ID" value="ALM76234.1"/>
    <property type="molecule type" value="Genomic_DNA"/>
</dbReference>
<dbReference type="PATRIC" id="fig|55802.8.peg.2319"/>
<evidence type="ECO:0000313" key="1">
    <source>
        <dbReference type="EMBL" id="ALM76234.1"/>
    </source>
</evidence>
<sequence length="117" mass="14190">MSEVNTLTIQEEEDIIARAMAEWNAQHVQVLIDDDDIPSDAQYLPLESLIEFLEQQPIPVRIHIDGENYLIRLRKYVDYEEFREFIYSLSDFLRRGHWIKAEWSREKKAIIVKRWRR</sequence>
<dbReference type="Proteomes" id="UP000066042">
    <property type="component" value="Chromosome"/>
</dbReference>
<gene>
    <name evidence="1" type="ORF">TBCH5v1_2339</name>
</gene>
<dbReference type="AlphaFoldDB" id="A0A0S1XEH5"/>
<name>A0A0S1XEH5_THEBA</name>
<dbReference type="GeneID" id="26137554"/>
<evidence type="ECO:0000313" key="2">
    <source>
        <dbReference type="Proteomes" id="UP000066042"/>
    </source>
</evidence>
<protein>
    <submittedName>
        <fullName evidence="1">Uncharacterized protein</fullName>
    </submittedName>
</protein>
<accession>A0A0S1XEH5</accession>
<proteinExistence type="predicted"/>
<dbReference type="RefSeq" id="WP_056934660.1">
    <property type="nucleotide sequence ID" value="NZ_CP013050.1"/>
</dbReference>
<reference evidence="1 2" key="1">
    <citation type="journal article" date="2016" name="Genome Announc.">
        <title>Complete genome sequence of the hyperthermophilic and piezophilic archaeon Thermococcus barophilus Ch5, capable of growth at the expense of hydrogenogenesis from carbon monoxide and formate.</title>
        <authorList>
            <person name="Oger P."/>
            <person name="Sokolova T.G."/>
            <person name="Kozhevnikova D.A."/>
            <person name="Taranov E.A."/>
            <person name="Vannier P."/>
            <person name="Lee H.S."/>
            <person name="Kwon K.K."/>
            <person name="Kang S.G."/>
            <person name="Lee J.H."/>
            <person name="Bonch-Osmolovskaya E.A."/>
            <person name="Lebedinsky A.V."/>
        </authorList>
    </citation>
    <scope>NUCLEOTIDE SEQUENCE [LARGE SCALE GENOMIC DNA]</scope>
    <source>
        <strain evidence="2">Ch5</strain>
    </source>
</reference>
<dbReference type="STRING" id="55802.TBCH5v1_2339"/>